<dbReference type="SMART" id="SM00834">
    <property type="entry name" value="CxxC_CXXC_SSSS"/>
    <property type="match status" value="1"/>
</dbReference>
<dbReference type="Proteomes" id="UP000657177">
    <property type="component" value="Unassembled WGS sequence"/>
</dbReference>
<dbReference type="Pfam" id="PF09723">
    <property type="entry name" value="Zn_ribbon_8"/>
    <property type="match status" value="1"/>
</dbReference>
<dbReference type="AlphaFoldDB" id="A0A8J6I236"/>
<comment type="caution">
    <text evidence="2">The sequence shown here is derived from an EMBL/GenBank/DDBJ whole genome shotgun (WGS) entry which is preliminary data.</text>
</comment>
<keyword evidence="3" id="KW-1185">Reference proteome</keyword>
<accession>A0A8J6I236</accession>
<feature type="domain" description="Putative regulatory protein FmdB zinc ribbon" evidence="1">
    <location>
        <begin position="1"/>
        <end position="41"/>
    </location>
</feature>
<proteinExistence type="predicted"/>
<evidence type="ECO:0000313" key="3">
    <source>
        <dbReference type="Proteomes" id="UP000657177"/>
    </source>
</evidence>
<organism evidence="2 3">
    <name type="scientific">Capillibacterium thermochitinicola</name>
    <dbReference type="NCBI Taxonomy" id="2699427"/>
    <lineage>
        <taxon>Bacteria</taxon>
        <taxon>Bacillati</taxon>
        <taxon>Bacillota</taxon>
        <taxon>Capillibacterium</taxon>
    </lineage>
</organism>
<dbReference type="InterPro" id="IPR013429">
    <property type="entry name" value="Regulatory_FmdB_Zinc_ribbon"/>
</dbReference>
<reference evidence="2" key="1">
    <citation type="submission" date="2020-06" db="EMBL/GenBank/DDBJ databases">
        <title>Novel chitinolytic bacterium.</title>
        <authorList>
            <person name="Ungkulpasvich U."/>
            <person name="Kosugi A."/>
            <person name="Uke A."/>
        </authorList>
    </citation>
    <scope>NUCLEOTIDE SEQUENCE</scope>
    <source>
        <strain evidence="2">UUS1-1</strain>
    </source>
</reference>
<sequence length="69" mass="7183">MPIYEFKCAECAHKFEELCKSFMEKVPCPKCGSRQTDRLFSPFAVSGGAGASGASSCGGCGGGHCSTCH</sequence>
<dbReference type="EMBL" id="JAAKDE010000016">
    <property type="protein sequence ID" value="MBA2133568.1"/>
    <property type="molecule type" value="Genomic_DNA"/>
</dbReference>
<evidence type="ECO:0000313" key="2">
    <source>
        <dbReference type="EMBL" id="MBA2133568.1"/>
    </source>
</evidence>
<gene>
    <name evidence="2" type="ORF">G5B42_08460</name>
</gene>
<dbReference type="NCBIfam" id="TIGR02605">
    <property type="entry name" value="CxxC_CxxC_SSSS"/>
    <property type="match status" value="1"/>
</dbReference>
<protein>
    <submittedName>
        <fullName evidence="2">Zinc ribbon domain-containing protein</fullName>
    </submittedName>
</protein>
<name>A0A8J6I236_9FIRM</name>
<evidence type="ECO:0000259" key="1">
    <source>
        <dbReference type="SMART" id="SM00834"/>
    </source>
</evidence>